<dbReference type="EMBL" id="ADNU01000066">
    <property type="protein sequence ID" value="EFG46683.1"/>
    <property type="molecule type" value="Genomic_DNA"/>
</dbReference>
<feature type="region of interest" description="Disordered" evidence="1">
    <location>
        <begin position="35"/>
        <end position="94"/>
    </location>
</feature>
<sequence length="368" mass="38218">MFDMRITALSATALAVAALGGAPALAAIPQAPASITGTASASDPTDEPSPAPTDGPTAEPSPAPSPEPTTEPTPKSTKDPGQSVTPSTVINRGEWYQVMVDDKPAPEGSTFSAVERKQDGKEKIHDFIVGEGGRAFHLDTSKPHDQGEAVDPREVTLKIENGSVEFINKPTPTPPPNDGKTPPEDDNGSQKPPRPKPPLTKPPAPNPPDEDGRQPGKRPGNHGDGNSGDESDNQENPDGKDGNTKADDKDRTQDPDTGNGTVPGQAGTDWTPGDSGDEQTHAPDYSDPVPQNPDEAGEVSEDIIAGPEPSQENHTGAPTAPSNESEDKAVDAAEPSGSFPWSLAVLLGAGAVGLFLAVFLFARRKSED</sequence>
<keyword evidence="2" id="KW-1133">Transmembrane helix</keyword>
<evidence type="ECO:0000256" key="2">
    <source>
        <dbReference type="SAM" id="Phobius"/>
    </source>
</evidence>
<feature type="signal peptide" evidence="3">
    <location>
        <begin position="1"/>
        <end position="26"/>
    </location>
</feature>
<comment type="caution">
    <text evidence="4">The sequence shown here is derived from an EMBL/GenBank/DDBJ whole genome shotgun (WGS) entry which is preliminary data.</text>
</comment>
<protein>
    <recommendedName>
        <fullName evidence="6">LPXTG-motif cell wall anchor domain protein</fullName>
    </recommendedName>
</protein>
<organism evidence="4 5">
    <name type="scientific">Brevibacterium mcbrellneri ATCC 49030</name>
    <dbReference type="NCBI Taxonomy" id="585530"/>
    <lineage>
        <taxon>Bacteria</taxon>
        <taxon>Bacillati</taxon>
        <taxon>Actinomycetota</taxon>
        <taxon>Actinomycetes</taxon>
        <taxon>Micrococcales</taxon>
        <taxon>Brevibacteriaceae</taxon>
        <taxon>Brevibacterium</taxon>
    </lineage>
</organism>
<evidence type="ECO:0000256" key="1">
    <source>
        <dbReference type="SAM" id="MobiDB-lite"/>
    </source>
</evidence>
<keyword evidence="3" id="KW-0732">Signal</keyword>
<evidence type="ECO:0000313" key="4">
    <source>
        <dbReference type="EMBL" id="EFG46683.1"/>
    </source>
</evidence>
<feature type="region of interest" description="Disordered" evidence="1">
    <location>
        <begin position="134"/>
        <end position="336"/>
    </location>
</feature>
<dbReference type="AlphaFoldDB" id="D4YQ29"/>
<feature type="compositionally biased region" description="Pro residues" evidence="1">
    <location>
        <begin position="195"/>
        <end position="207"/>
    </location>
</feature>
<feature type="compositionally biased region" description="Polar residues" evidence="1">
    <location>
        <begin position="310"/>
        <end position="323"/>
    </location>
</feature>
<evidence type="ECO:0000256" key="3">
    <source>
        <dbReference type="SAM" id="SignalP"/>
    </source>
</evidence>
<keyword evidence="2" id="KW-0812">Transmembrane</keyword>
<feature type="compositionally biased region" description="Basic and acidic residues" evidence="1">
    <location>
        <begin position="237"/>
        <end position="254"/>
    </location>
</feature>
<reference evidence="4 5" key="1">
    <citation type="submission" date="2010-04" db="EMBL/GenBank/DDBJ databases">
        <authorList>
            <person name="Qin X."/>
            <person name="Bachman B."/>
            <person name="Battles P."/>
            <person name="Bell A."/>
            <person name="Bess C."/>
            <person name="Bickham C."/>
            <person name="Chaboub L."/>
            <person name="Chen D."/>
            <person name="Coyle M."/>
            <person name="Deiros D.R."/>
            <person name="Dinh H."/>
            <person name="Forbes L."/>
            <person name="Fowler G."/>
            <person name="Francisco L."/>
            <person name="Fu Q."/>
            <person name="Gubbala S."/>
            <person name="Hale W."/>
            <person name="Han Y."/>
            <person name="Hemphill L."/>
            <person name="Highlander S.K."/>
            <person name="Hirani K."/>
            <person name="Hogues M."/>
            <person name="Jackson L."/>
            <person name="Jakkamsetti A."/>
            <person name="Javaid M."/>
            <person name="Jiang H."/>
            <person name="Korchina V."/>
            <person name="Kovar C."/>
            <person name="Lara F."/>
            <person name="Lee S."/>
            <person name="Mata R."/>
            <person name="Mathew T."/>
            <person name="Moen C."/>
            <person name="Morales K."/>
            <person name="Munidasa M."/>
            <person name="Nazareth L."/>
            <person name="Ngo R."/>
            <person name="Nguyen L."/>
            <person name="Okwuonu G."/>
            <person name="Ongeri F."/>
            <person name="Patil S."/>
            <person name="Petrosino J."/>
            <person name="Pham C."/>
            <person name="Pham P."/>
            <person name="Pu L.-L."/>
            <person name="Puazo M."/>
            <person name="Raj R."/>
            <person name="Reid J."/>
            <person name="Rouhana J."/>
            <person name="Saada N."/>
            <person name="Shang Y."/>
            <person name="Simmons D."/>
            <person name="Thornton R."/>
            <person name="Warren J."/>
            <person name="Weissenberger G."/>
            <person name="Zhang J."/>
            <person name="Zhang L."/>
            <person name="Zhou C."/>
            <person name="Zhu D."/>
            <person name="Muzny D."/>
            <person name="Worley K."/>
            <person name="Gibbs R."/>
        </authorList>
    </citation>
    <scope>NUCLEOTIDE SEQUENCE [LARGE SCALE GENOMIC DNA]</scope>
    <source>
        <strain evidence="4 5">ATCC 49030</strain>
    </source>
</reference>
<name>D4YQ29_9MICO</name>
<feature type="compositionally biased region" description="Polar residues" evidence="1">
    <location>
        <begin position="79"/>
        <end position="90"/>
    </location>
</feature>
<keyword evidence="5" id="KW-1185">Reference proteome</keyword>
<proteinExistence type="predicted"/>
<accession>D4YQ29</accession>
<keyword evidence="2" id="KW-0472">Membrane</keyword>
<feature type="transmembrane region" description="Helical" evidence="2">
    <location>
        <begin position="341"/>
        <end position="362"/>
    </location>
</feature>
<dbReference type="Proteomes" id="UP000005714">
    <property type="component" value="Unassembled WGS sequence"/>
</dbReference>
<evidence type="ECO:0000313" key="5">
    <source>
        <dbReference type="Proteomes" id="UP000005714"/>
    </source>
</evidence>
<feature type="chain" id="PRO_5003066930" description="LPXTG-motif cell wall anchor domain protein" evidence="3">
    <location>
        <begin position="27"/>
        <end position="368"/>
    </location>
</feature>
<feature type="compositionally biased region" description="Basic and acidic residues" evidence="1">
    <location>
        <begin position="134"/>
        <end position="157"/>
    </location>
</feature>
<evidence type="ECO:0008006" key="6">
    <source>
        <dbReference type="Google" id="ProtNLM"/>
    </source>
</evidence>
<feature type="compositionally biased region" description="Pro residues" evidence="1">
    <location>
        <begin position="47"/>
        <end position="71"/>
    </location>
</feature>
<dbReference type="eggNOG" id="ENOG5031X5F">
    <property type="taxonomic scope" value="Bacteria"/>
</dbReference>
<gene>
    <name evidence="4" type="ORF">HMPREF0183_2039</name>
</gene>